<evidence type="ECO:0000256" key="5">
    <source>
        <dbReference type="ARBA" id="ARBA00022725"/>
    </source>
</evidence>
<dbReference type="PANTHER" id="PTHR21137:SF35">
    <property type="entry name" value="ODORANT RECEPTOR 19A-RELATED"/>
    <property type="match status" value="1"/>
</dbReference>
<keyword evidence="6 10" id="KW-1133">Transmembrane helix</keyword>
<evidence type="ECO:0000256" key="6">
    <source>
        <dbReference type="ARBA" id="ARBA00022989"/>
    </source>
</evidence>
<sequence>MIKRKLKICVEYHIQIIRLTEELFGDKHAPAPFMSISISGILVAASSICFLKYDISPQDNFRIVMALLTALVVCISFCISGQLLSDQCNEFHQQLSCCQWIYWNKQNRTSLIILLAATANPLKVSFLGLLDLNNSYMLTIFRASYSLLAVARQME</sequence>
<gene>
    <name evidence="11" type="ORF">PHAECO_LOCUS304</name>
</gene>
<comment type="subcellular location">
    <subcellularLocation>
        <location evidence="1">Cell membrane</location>
        <topology evidence="1">Multi-pass membrane protein</topology>
    </subcellularLocation>
</comment>
<keyword evidence="4 10" id="KW-0812">Transmembrane</keyword>
<keyword evidence="7 10" id="KW-0472">Membrane</keyword>
<dbReference type="GO" id="GO:0005549">
    <property type="term" value="F:odorant binding"/>
    <property type="evidence" value="ECO:0007669"/>
    <property type="project" value="InterPro"/>
</dbReference>
<evidence type="ECO:0000313" key="11">
    <source>
        <dbReference type="EMBL" id="CAH1116564.1"/>
    </source>
</evidence>
<evidence type="ECO:0000256" key="4">
    <source>
        <dbReference type="ARBA" id="ARBA00022692"/>
    </source>
</evidence>
<organism evidence="11 12">
    <name type="scientific">Phaedon cochleariae</name>
    <name type="common">Mustard beetle</name>
    <dbReference type="NCBI Taxonomy" id="80249"/>
    <lineage>
        <taxon>Eukaryota</taxon>
        <taxon>Metazoa</taxon>
        <taxon>Ecdysozoa</taxon>
        <taxon>Arthropoda</taxon>
        <taxon>Hexapoda</taxon>
        <taxon>Insecta</taxon>
        <taxon>Pterygota</taxon>
        <taxon>Neoptera</taxon>
        <taxon>Endopterygota</taxon>
        <taxon>Coleoptera</taxon>
        <taxon>Polyphaga</taxon>
        <taxon>Cucujiformia</taxon>
        <taxon>Chrysomeloidea</taxon>
        <taxon>Chrysomelidae</taxon>
        <taxon>Chrysomelinae</taxon>
        <taxon>Chrysomelini</taxon>
        <taxon>Phaedon</taxon>
    </lineage>
</organism>
<proteinExistence type="predicted"/>
<evidence type="ECO:0000256" key="8">
    <source>
        <dbReference type="ARBA" id="ARBA00023170"/>
    </source>
</evidence>
<dbReference type="GO" id="GO:0005886">
    <property type="term" value="C:plasma membrane"/>
    <property type="evidence" value="ECO:0007669"/>
    <property type="project" value="UniProtKB-SubCell"/>
</dbReference>
<keyword evidence="12" id="KW-1185">Reference proteome</keyword>
<dbReference type="GO" id="GO:0004984">
    <property type="term" value="F:olfactory receptor activity"/>
    <property type="evidence" value="ECO:0007669"/>
    <property type="project" value="InterPro"/>
</dbReference>
<feature type="transmembrane region" description="Helical" evidence="10">
    <location>
        <begin position="63"/>
        <end position="84"/>
    </location>
</feature>
<evidence type="ECO:0000256" key="10">
    <source>
        <dbReference type="SAM" id="Phobius"/>
    </source>
</evidence>
<reference evidence="11" key="2">
    <citation type="submission" date="2022-10" db="EMBL/GenBank/DDBJ databases">
        <authorList>
            <consortium name="ENA_rothamsted_submissions"/>
            <consortium name="culmorum"/>
            <person name="King R."/>
        </authorList>
    </citation>
    <scope>NUCLEOTIDE SEQUENCE</scope>
</reference>
<feature type="transmembrane region" description="Helical" evidence="10">
    <location>
        <begin position="31"/>
        <end position="51"/>
    </location>
</feature>
<dbReference type="Proteomes" id="UP001153737">
    <property type="component" value="Chromosome 1"/>
</dbReference>
<dbReference type="AlphaFoldDB" id="A0A9P0GHJ9"/>
<keyword evidence="8" id="KW-0675">Receptor</keyword>
<keyword evidence="9" id="KW-0807">Transducer</keyword>
<dbReference type="InterPro" id="IPR004117">
    <property type="entry name" value="7tm6_olfct_rcpt"/>
</dbReference>
<accession>A0A9P0GHJ9</accession>
<dbReference type="Pfam" id="PF02949">
    <property type="entry name" value="7tm_6"/>
    <property type="match status" value="1"/>
</dbReference>
<keyword evidence="3" id="KW-0716">Sensory transduction</keyword>
<keyword evidence="5" id="KW-0552">Olfaction</keyword>
<dbReference type="EMBL" id="OU896707">
    <property type="protein sequence ID" value="CAH1116564.1"/>
    <property type="molecule type" value="Genomic_DNA"/>
</dbReference>
<evidence type="ECO:0008006" key="13">
    <source>
        <dbReference type="Google" id="ProtNLM"/>
    </source>
</evidence>
<dbReference type="GO" id="GO:0007165">
    <property type="term" value="P:signal transduction"/>
    <property type="evidence" value="ECO:0007669"/>
    <property type="project" value="UniProtKB-KW"/>
</dbReference>
<name>A0A9P0GHJ9_PHACE</name>
<keyword evidence="2" id="KW-1003">Cell membrane</keyword>
<evidence type="ECO:0000313" key="12">
    <source>
        <dbReference type="Proteomes" id="UP001153737"/>
    </source>
</evidence>
<reference evidence="11" key="1">
    <citation type="submission" date="2022-01" db="EMBL/GenBank/DDBJ databases">
        <authorList>
            <person name="King R."/>
        </authorList>
    </citation>
    <scope>NUCLEOTIDE SEQUENCE</scope>
</reference>
<evidence type="ECO:0000256" key="9">
    <source>
        <dbReference type="ARBA" id="ARBA00023224"/>
    </source>
</evidence>
<dbReference type="OrthoDB" id="6769514at2759"/>
<protein>
    <recommendedName>
        <fullName evidence="13">Odorant receptor</fullName>
    </recommendedName>
</protein>
<dbReference type="PANTHER" id="PTHR21137">
    <property type="entry name" value="ODORANT RECEPTOR"/>
    <property type="match status" value="1"/>
</dbReference>
<evidence type="ECO:0000256" key="1">
    <source>
        <dbReference type="ARBA" id="ARBA00004651"/>
    </source>
</evidence>
<evidence type="ECO:0000256" key="7">
    <source>
        <dbReference type="ARBA" id="ARBA00023136"/>
    </source>
</evidence>
<evidence type="ECO:0000256" key="3">
    <source>
        <dbReference type="ARBA" id="ARBA00022606"/>
    </source>
</evidence>
<evidence type="ECO:0000256" key="2">
    <source>
        <dbReference type="ARBA" id="ARBA00022475"/>
    </source>
</evidence>